<keyword evidence="3 6" id="KW-0815">Transposition</keyword>
<keyword evidence="8" id="KW-1185">Reference proteome</keyword>
<dbReference type="PANTHER" id="PTHR33217">
    <property type="entry name" value="TRANSPOSASE FOR INSERTION SEQUENCE ELEMENT IS1081"/>
    <property type="match status" value="1"/>
</dbReference>
<dbReference type="PANTHER" id="PTHR33217:SF7">
    <property type="entry name" value="TRANSPOSASE FOR INSERTION SEQUENCE ELEMENT IS1081"/>
    <property type="match status" value="1"/>
</dbReference>
<evidence type="ECO:0000256" key="4">
    <source>
        <dbReference type="ARBA" id="ARBA00023125"/>
    </source>
</evidence>
<evidence type="ECO:0000256" key="2">
    <source>
        <dbReference type="ARBA" id="ARBA00010961"/>
    </source>
</evidence>
<comment type="caution">
    <text evidence="7">The sequence shown here is derived from an EMBL/GenBank/DDBJ whole genome shotgun (WGS) entry which is preliminary data.</text>
</comment>
<comment type="similarity">
    <text evidence="2 6">Belongs to the transposase mutator family.</text>
</comment>
<evidence type="ECO:0000256" key="5">
    <source>
        <dbReference type="ARBA" id="ARBA00023172"/>
    </source>
</evidence>
<dbReference type="EMBL" id="JACTVJ010000120">
    <property type="protein sequence ID" value="MBC9719773.1"/>
    <property type="molecule type" value="Genomic_DNA"/>
</dbReference>
<evidence type="ECO:0000256" key="6">
    <source>
        <dbReference type="RuleBase" id="RU365089"/>
    </source>
</evidence>
<sequence>MAGDSESEAFWKEFLRSLRERGLSRVRLVITDQHSALAAAVHTVMPGAAWQRCKFSAQ</sequence>
<accession>A0ABR7SZI0</accession>
<keyword evidence="4 6" id="KW-0238">DNA-binding</keyword>
<dbReference type="Proteomes" id="UP000642284">
    <property type="component" value="Unassembled WGS sequence"/>
</dbReference>
<keyword evidence="5 6" id="KW-0233">DNA recombination</keyword>
<proteinExistence type="inferred from homology"/>
<evidence type="ECO:0000256" key="3">
    <source>
        <dbReference type="ARBA" id="ARBA00022578"/>
    </source>
</evidence>
<organism evidence="7 8">
    <name type="scientific">Streptomyces polyasparticus</name>
    <dbReference type="NCBI Taxonomy" id="2767826"/>
    <lineage>
        <taxon>Bacteria</taxon>
        <taxon>Bacillati</taxon>
        <taxon>Actinomycetota</taxon>
        <taxon>Actinomycetes</taxon>
        <taxon>Kitasatosporales</taxon>
        <taxon>Streptomycetaceae</taxon>
        <taxon>Streptomyces</taxon>
    </lineage>
</organism>
<evidence type="ECO:0000256" key="1">
    <source>
        <dbReference type="ARBA" id="ARBA00002190"/>
    </source>
</evidence>
<reference evidence="7 8" key="1">
    <citation type="submission" date="2020-08" db="EMBL/GenBank/DDBJ databases">
        <title>Genemic of Streptomyces polyaspartic.</title>
        <authorList>
            <person name="Liu W."/>
        </authorList>
    </citation>
    <scope>NUCLEOTIDE SEQUENCE [LARGE SCALE GENOMIC DNA]</scope>
    <source>
        <strain evidence="7 8">TRM66268-LWL</strain>
    </source>
</reference>
<dbReference type="Pfam" id="PF00872">
    <property type="entry name" value="Transposase_mut"/>
    <property type="match status" value="1"/>
</dbReference>
<feature type="non-terminal residue" evidence="7">
    <location>
        <position position="58"/>
    </location>
</feature>
<name>A0ABR7SZI0_9ACTN</name>
<comment type="function">
    <text evidence="1 6">Required for the transposition of the insertion element.</text>
</comment>
<dbReference type="InterPro" id="IPR001207">
    <property type="entry name" value="Transposase_mutator"/>
</dbReference>
<gene>
    <name evidence="7" type="ORF">H9Y04_45760</name>
</gene>
<protein>
    <recommendedName>
        <fullName evidence="6">Mutator family transposase</fullName>
    </recommendedName>
</protein>
<evidence type="ECO:0000313" key="7">
    <source>
        <dbReference type="EMBL" id="MBC9719773.1"/>
    </source>
</evidence>
<keyword evidence="6" id="KW-0814">Transposable element</keyword>
<evidence type="ECO:0000313" key="8">
    <source>
        <dbReference type="Proteomes" id="UP000642284"/>
    </source>
</evidence>